<keyword evidence="2" id="KW-1185">Reference proteome</keyword>
<protein>
    <submittedName>
        <fullName evidence="1">Baseplate assembly protein</fullName>
    </submittedName>
</protein>
<evidence type="ECO:0000313" key="1">
    <source>
        <dbReference type="EMBL" id="UXY14681.1"/>
    </source>
</evidence>
<gene>
    <name evidence="1" type="ORF">N8I74_15355</name>
</gene>
<reference evidence="1" key="1">
    <citation type="submission" date="2022-10" db="EMBL/GenBank/DDBJ databases">
        <title>Chitiniphilus purpureus sp. nov., a novel chitin-degrading bacterium isolated from crawfish pond sediment.</title>
        <authorList>
            <person name="Li K."/>
        </authorList>
    </citation>
    <scope>NUCLEOTIDE SEQUENCE</scope>
    <source>
        <strain evidence="1">CD1</strain>
    </source>
</reference>
<dbReference type="EMBL" id="CP106753">
    <property type="protein sequence ID" value="UXY14681.1"/>
    <property type="molecule type" value="Genomic_DNA"/>
</dbReference>
<evidence type="ECO:0000313" key="2">
    <source>
        <dbReference type="Proteomes" id="UP001061302"/>
    </source>
</evidence>
<proteinExistence type="predicted"/>
<name>A0ABY6DMG8_9NEIS</name>
<dbReference type="InterPro" id="IPR011749">
    <property type="entry name" value="CHP02243"/>
</dbReference>
<accession>A0ABY6DMG8</accession>
<dbReference type="RefSeq" id="WP_263123984.1">
    <property type="nucleotide sequence ID" value="NZ_CP106753.1"/>
</dbReference>
<dbReference type="Proteomes" id="UP001061302">
    <property type="component" value="Chromosome"/>
</dbReference>
<sequence length="716" mass="77256">MPLPSPILDDRSYAQLAQELKARIPVYNPDWTDHNESDPAITLLELFAFQAENLLYRFNQVPEATYLEFLRLLQVPLRPAQAARALLALTTEMPQGVPVPQKTLARAGQLAFQTLTELTAWPLDAQAVARIGVAAPDADAEPEVYEFALRTALALPPALAEQPRVYFETRLLQPGEPLDLTASVDGMLWVALLAGSGYEAARLPGAVLNLGFEADAPAAPLAQSAPCAGLAGQASAPQLQWQVSTARPLRHGQPQYVPLALLGDSTRGLSQSGVLRLQLPRVAQDIGLPETDPDLAGAGDFPPPLPDELAARTVAWLRVFRRDGSTPGRFKLVVLNATEAEHARVAAPQFVGEGNAQPGQVYRLAHAPVLPDNASDAIRLEVEEAGQWLPYTRVDDFFGSQRESRHFVLDAEAGLVRFGDGLRGRLPQWGERIRCWGYRHGGGAAGNVPAGAIDKLELSGVKAANPLPAHGGADPEGLEEALARIPGELRRRDRAVTAGDFRELAAMTPGVQLGRAECLPRFWPQAPQVEAAGVVSVMVWPQHDAAHPDAPQPDAALLRAVCQWLDARRLVTTELYVIAPVYRKVAVSVAVHVKPGYGVEAVRRWVELVLRQYLAPLPPYGPEGRGWPLGRRVHGPELEAAALQVEGVEYLDALDVAGWDGEHWQPGTVTLARHEVPELAAISVVDGLPLPPPGEGVAPQPPDGVVLPLPVIRERC</sequence>
<organism evidence="1 2">
    <name type="scientific">Chitiniphilus purpureus</name>
    <dbReference type="NCBI Taxonomy" id="2981137"/>
    <lineage>
        <taxon>Bacteria</taxon>
        <taxon>Pseudomonadati</taxon>
        <taxon>Pseudomonadota</taxon>
        <taxon>Betaproteobacteria</taxon>
        <taxon>Neisseriales</taxon>
        <taxon>Chitinibacteraceae</taxon>
        <taxon>Chitiniphilus</taxon>
    </lineage>
</organism>
<dbReference type="NCBIfam" id="TIGR02243">
    <property type="entry name" value="putative baseplate assembly protein"/>
    <property type="match status" value="1"/>
</dbReference>